<name>B4FEJ9_MAIZE</name>
<organism evidence="2">
    <name type="scientific">Zea mays</name>
    <name type="common">Maize</name>
    <dbReference type="NCBI Taxonomy" id="4577"/>
    <lineage>
        <taxon>Eukaryota</taxon>
        <taxon>Viridiplantae</taxon>
        <taxon>Streptophyta</taxon>
        <taxon>Embryophyta</taxon>
        <taxon>Tracheophyta</taxon>
        <taxon>Spermatophyta</taxon>
        <taxon>Magnoliopsida</taxon>
        <taxon>Liliopsida</taxon>
        <taxon>Poales</taxon>
        <taxon>Poaceae</taxon>
        <taxon>PACMAD clade</taxon>
        <taxon>Panicoideae</taxon>
        <taxon>Andropogonodae</taxon>
        <taxon>Andropogoneae</taxon>
        <taxon>Tripsacinae</taxon>
        <taxon>Zea</taxon>
    </lineage>
</organism>
<dbReference type="AlphaFoldDB" id="B4FEJ9"/>
<evidence type="ECO:0000256" key="1">
    <source>
        <dbReference type="SAM" id="MobiDB-lite"/>
    </source>
</evidence>
<protein>
    <submittedName>
        <fullName evidence="2">Uncharacterized protein</fullName>
    </submittedName>
</protein>
<accession>B4FEJ9</accession>
<proteinExistence type="evidence at transcript level"/>
<dbReference type="ExpressionAtlas" id="B4FEJ9">
    <property type="expression patterns" value="baseline and differential"/>
</dbReference>
<dbReference type="EMBL" id="BT035537">
    <property type="protein sequence ID" value="ACF80542.1"/>
    <property type="molecule type" value="mRNA"/>
</dbReference>
<feature type="region of interest" description="Disordered" evidence="1">
    <location>
        <begin position="53"/>
        <end position="74"/>
    </location>
</feature>
<feature type="compositionally biased region" description="Acidic residues" evidence="1">
    <location>
        <begin position="65"/>
        <end position="74"/>
    </location>
</feature>
<sequence length="74" mass="8459">MKVYPLDIDEGLFPEVPDLAFEQEMLDTYPELFENMDVDDFLSCDFAMVNRDEPVDATSGLPRDDLEEGEIPTL</sequence>
<reference evidence="2" key="1">
    <citation type="journal article" date="2009" name="PLoS Genet.">
        <title>Sequencing, mapping, and analysis of 27,455 maize full-length cDNAs.</title>
        <authorList>
            <person name="Soderlund C."/>
            <person name="Descour A."/>
            <person name="Kudrna D."/>
            <person name="Bomhoff M."/>
            <person name="Boyd L."/>
            <person name="Currie J."/>
            <person name="Angelova A."/>
            <person name="Collura K."/>
            <person name="Wissotski M."/>
            <person name="Ashley E."/>
            <person name="Morrow D."/>
            <person name="Fernandes J."/>
            <person name="Walbot V."/>
            <person name="Yu Y."/>
        </authorList>
    </citation>
    <scope>NUCLEOTIDE SEQUENCE</scope>
    <source>
        <strain evidence="2">B73</strain>
    </source>
</reference>
<evidence type="ECO:0000313" key="2">
    <source>
        <dbReference type="EMBL" id="ACF80542.1"/>
    </source>
</evidence>